<feature type="domain" description="RRM" evidence="4">
    <location>
        <begin position="140"/>
        <end position="218"/>
    </location>
</feature>
<sequence length="667" mass="71429">MATGETSDYQAVHQAALLKSGGDKPFWTATAAAAAAVTAAAFFEETPEEAVKRQVAALKRKFHQGRHLLIKYLPRDVSEQDVRELLSELPIQSVQLQTGAGSGSARVALEEPEMLEDWDRERVFCLRGQRVPVAPAPTEMLLCVARLPAKFNEHQFNALVRSYGEVTRSFLMISERTGQSKGYGFVEYALKETALQAKSLLDGRHLEGCILCCDWLEASHVTFESLHSKCLYVDRLPPNFRDMAEFRKTFSPIVNPPYCQIALRNGCPQDWGLIEFNSADEAEQTIQAVDSVQLHGQAIRVSYYIPGVRAINLYLKLLNENSNKGKGALLPDPPAPAVFQQLQNLAKQNPVFAQNLQNIILNQIQNLPAPKTAEATTTSASSPLAAPTSALKCPSSSPVSSPSPSKSSPNAKPLQPPQPALAQPILSQQQQQQTNQAALVVYLAAQMQTQMGASSPSLLGNPQMLATLQSLIKQQGPNAAQAAAQAAVTAATQLGQAANTLKPALLPKPKAAPAEATPPPPPPLPPATINWPILPPTPTLVAVATDEGAPSPLDVWIGQSHAAAAVEAASAAALLAGGLVPRRLPPSPPPWPPMAALRPHWPLGWAAPPIPAAVAPGVAMTPLGQKRKYSHILPSPEPSPEGNYIGQHSQGLGGHYADSFFKRKKKN</sequence>
<dbReference type="PROSITE" id="PS50102">
    <property type="entry name" value="RRM"/>
    <property type="match status" value="2"/>
</dbReference>
<dbReference type="AlphaFoldDB" id="A0A8S1CI32"/>
<evidence type="ECO:0000313" key="5">
    <source>
        <dbReference type="EMBL" id="CAB3369130.1"/>
    </source>
</evidence>
<dbReference type="SUPFAM" id="SSF54928">
    <property type="entry name" value="RNA-binding domain, RBD"/>
    <property type="match status" value="2"/>
</dbReference>
<dbReference type="Pfam" id="PF00076">
    <property type="entry name" value="RRM_1"/>
    <property type="match status" value="1"/>
</dbReference>
<dbReference type="InterPro" id="IPR000504">
    <property type="entry name" value="RRM_dom"/>
</dbReference>
<dbReference type="InterPro" id="IPR035979">
    <property type="entry name" value="RBD_domain_sf"/>
</dbReference>
<evidence type="ECO:0000256" key="2">
    <source>
        <dbReference type="PROSITE-ProRule" id="PRU00176"/>
    </source>
</evidence>
<gene>
    <name evidence="5" type="ORF">CLODIP_2_CD07306</name>
</gene>
<dbReference type="InterPro" id="IPR050502">
    <property type="entry name" value="Euk_RNA-bind_prot"/>
</dbReference>
<dbReference type="OrthoDB" id="639027at2759"/>
<feature type="domain" description="RRM" evidence="4">
    <location>
        <begin position="229"/>
        <end position="306"/>
    </location>
</feature>
<dbReference type="PANTHER" id="PTHR48025:SF1">
    <property type="entry name" value="RRM DOMAIN-CONTAINING PROTEIN"/>
    <property type="match status" value="1"/>
</dbReference>
<reference evidence="5 6" key="1">
    <citation type="submission" date="2020-04" db="EMBL/GenBank/DDBJ databases">
        <authorList>
            <person name="Alioto T."/>
            <person name="Alioto T."/>
            <person name="Gomez Garrido J."/>
        </authorList>
    </citation>
    <scope>NUCLEOTIDE SEQUENCE [LARGE SCALE GENOMIC DNA]</scope>
</reference>
<protein>
    <recommendedName>
        <fullName evidence="4">RRM domain-containing protein</fullName>
    </recommendedName>
</protein>
<proteinExistence type="predicted"/>
<dbReference type="EMBL" id="CADEPI010000043">
    <property type="protein sequence ID" value="CAB3369130.1"/>
    <property type="molecule type" value="Genomic_DNA"/>
</dbReference>
<evidence type="ECO:0000259" key="4">
    <source>
        <dbReference type="PROSITE" id="PS50102"/>
    </source>
</evidence>
<organism evidence="5 6">
    <name type="scientific">Cloeon dipterum</name>
    <dbReference type="NCBI Taxonomy" id="197152"/>
    <lineage>
        <taxon>Eukaryota</taxon>
        <taxon>Metazoa</taxon>
        <taxon>Ecdysozoa</taxon>
        <taxon>Arthropoda</taxon>
        <taxon>Hexapoda</taxon>
        <taxon>Insecta</taxon>
        <taxon>Pterygota</taxon>
        <taxon>Palaeoptera</taxon>
        <taxon>Ephemeroptera</taxon>
        <taxon>Pisciforma</taxon>
        <taxon>Baetidae</taxon>
        <taxon>Cloeon</taxon>
    </lineage>
</organism>
<dbReference type="InterPro" id="IPR012677">
    <property type="entry name" value="Nucleotide-bd_a/b_plait_sf"/>
</dbReference>
<feature type="region of interest" description="Disordered" evidence="3">
    <location>
        <begin position="635"/>
        <end position="658"/>
    </location>
</feature>
<name>A0A8S1CI32_9INSE</name>
<accession>A0A8S1CI32</accession>
<dbReference type="GO" id="GO:0003729">
    <property type="term" value="F:mRNA binding"/>
    <property type="evidence" value="ECO:0007669"/>
    <property type="project" value="TreeGrafter"/>
</dbReference>
<evidence type="ECO:0000256" key="1">
    <source>
        <dbReference type="ARBA" id="ARBA00022884"/>
    </source>
</evidence>
<dbReference type="Gene3D" id="3.30.70.330">
    <property type="match status" value="3"/>
</dbReference>
<dbReference type="Proteomes" id="UP000494165">
    <property type="component" value="Unassembled WGS sequence"/>
</dbReference>
<feature type="compositionally biased region" description="Low complexity" evidence="3">
    <location>
        <begin position="372"/>
        <end position="413"/>
    </location>
</feature>
<dbReference type="CDD" id="cd12389">
    <property type="entry name" value="RRM2_RAVER"/>
    <property type="match status" value="1"/>
</dbReference>
<dbReference type="PANTHER" id="PTHR48025">
    <property type="entry name" value="OS02G0815200 PROTEIN"/>
    <property type="match status" value="1"/>
</dbReference>
<dbReference type="SMART" id="SM00360">
    <property type="entry name" value="RRM"/>
    <property type="match status" value="3"/>
</dbReference>
<keyword evidence="6" id="KW-1185">Reference proteome</keyword>
<evidence type="ECO:0000256" key="3">
    <source>
        <dbReference type="SAM" id="MobiDB-lite"/>
    </source>
</evidence>
<feature type="region of interest" description="Disordered" evidence="3">
    <location>
        <begin position="372"/>
        <end position="419"/>
    </location>
</feature>
<dbReference type="GO" id="GO:0005634">
    <property type="term" value="C:nucleus"/>
    <property type="evidence" value="ECO:0007669"/>
    <property type="project" value="TreeGrafter"/>
</dbReference>
<evidence type="ECO:0000313" key="6">
    <source>
        <dbReference type="Proteomes" id="UP000494165"/>
    </source>
</evidence>
<comment type="caution">
    <text evidence="5">The sequence shown here is derived from an EMBL/GenBank/DDBJ whole genome shotgun (WGS) entry which is preliminary data.</text>
</comment>
<dbReference type="CDD" id="cd12390">
    <property type="entry name" value="RRM3_RAVER"/>
    <property type="match status" value="1"/>
</dbReference>
<keyword evidence="1 2" id="KW-0694">RNA-binding</keyword>